<reference evidence="3 4" key="1">
    <citation type="journal article" date="2014" name="BMC Genomics">
        <title>Oil accumulation mechanisms of the oleaginous microalga Chlorella protothecoides revealed through its genome, transcriptomes, and proteomes.</title>
        <authorList>
            <person name="Gao C."/>
            <person name="Wang Y."/>
            <person name="Shen Y."/>
            <person name="Yan D."/>
            <person name="He X."/>
            <person name="Dai J."/>
            <person name="Wu Q."/>
        </authorList>
    </citation>
    <scope>NUCLEOTIDE SEQUENCE [LARGE SCALE GENOMIC DNA]</scope>
    <source>
        <strain evidence="3 4">0710</strain>
    </source>
</reference>
<dbReference type="AlphaFoldDB" id="A0A087SC36"/>
<gene>
    <name evidence="3" type="ORF">F751_3481</name>
</gene>
<dbReference type="OrthoDB" id="269151at2759"/>
<dbReference type="KEGG" id="apro:F751_3481"/>
<name>A0A087SC36_AUXPR</name>
<evidence type="ECO:0000256" key="1">
    <source>
        <dbReference type="ARBA" id="ARBA00022741"/>
    </source>
</evidence>
<dbReference type="InterPro" id="IPR023179">
    <property type="entry name" value="GTP-bd_ortho_bundle_sf"/>
</dbReference>
<dbReference type="Gene3D" id="1.10.1580.10">
    <property type="match status" value="1"/>
</dbReference>
<dbReference type="Proteomes" id="UP000028924">
    <property type="component" value="Unassembled WGS sequence"/>
</dbReference>
<sequence length="208" mass="23150">MDLPCNCMGVATAARVPVKRYNFLVPSVFQAAEVEPSLGQTPGPGVDRSVKKLCEYLFRNEHRIPKASRRLARRLAKDLASRRAPAGLGHPCLQLQRWGIIPVSLKDKAAAARLAMCNDIGEAAYTASRIAASFLDQVSVLPREAEIWAAIEARYRVRRGGITSEEYVERIAQRLFNAEVERAGQRILRDFRDLKFGEICLEVPSSTV</sequence>
<dbReference type="GeneID" id="23614872"/>
<proteinExistence type="predicted"/>
<dbReference type="GO" id="GO:0005525">
    <property type="term" value="F:GTP binding"/>
    <property type="evidence" value="ECO:0007669"/>
    <property type="project" value="UniProtKB-KW"/>
</dbReference>
<organism evidence="3 4">
    <name type="scientific">Auxenochlorella protothecoides</name>
    <name type="common">Green microalga</name>
    <name type="synonym">Chlorella protothecoides</name>
    <dbReference type="NCBI Taxonomy" id="3075"/>
    <lineage>
        <taxon>Eukaryota</taxon>
        <taxon>Viridiplantae</taxon>
        <taxon>Chlorophyta</taxon>
        <taxon>core chlorophytes</taxon>
        <taxon>Trebouxiophyceae</taxon>
        <taxon>Chlorellales</taxon>
        <taxon>Chlorellaceae</taxon>
        <taxon>Auxenochlorella</taxon>
    </lineage>
</organism>
<dbReference type="RefSeq" id="XP_011396160.1">
    <property type="nucleotide sequence ID" value="XM_011397858.1"/>
</dbReference>
<dbReference type="eggNOG" id="KOG2484">
    <property type="taxonomic scope" value="Eukaryota"/>
</dbReference>
<keyword evidence="2" id="KW-0342">GTP-binding</keyword>
<evidence type="ECO:0000313" key="3">
    <source>
        <dbReference type="EMBL" id="KFM23290.1"/>
    </source>
</evidence>
<keyword evidence="1" id="KW-0547">Nucleotide-binding</keyword>
<accession>A0A087SC36</accession>
<evidence type="ECO:0000256" key="2">
    <source>
        <dbReference type="ARBA" id="ARBA00023134"/>
    </source>
</evidence>
<dbReference type="EMBL" id="KL662089">
    <property type="protein sequence ID" value="KFM23290.1"/>
    <property type="molecule type" value="Genomic_DNA"/>
</dbReference>
<protein>
    <submittedName>
        <fullName evidence="3">Uncharacterized protein</fullName>
    </submittedName>
</protein>
<dbReference type="STRING" id="3075.A0A087SC36"/>
<keyword evidence="4" id="KW-1185">Reference proteome</keyword>
<evidence type="ECO:0000313" key="4">
    <source>
        <dbReference type="Proteomes" id="UP000028924"/>
    </source>
</evidence>